<accession>U4KZ30</accession>
<dbReference type="AlphaFoldDB" id="U4KZ30"/>
<dbReference type="EMBL" id="HF935349">
    <property type="protein sequence ID" value="CCX07286.1"/>
    <property type="molecule type" value="Genomic_DNA"/>
</dbReference>
<reference evidence="1 2" key="1">
    <citation type="journal article" date="2013" name="PLoS Genet.">
        <title>The genome and development-dependent transcriptomes of Pyronema confluens: a window into fungal evolution.</title>
        <authorList>
            <person name="Traeger S."/>
            <person name="Altegoer F."/>
            <person name="Freitag M."/>
            <person name="Gabaldon T."/>
            <person name="Kempken F."/>
            <person name="Kumar A."/>
            <person name="Marcet-Houben M."/>
            <person name="Poggeler S."/>
            <person name="Stajich J.E."/>
            <person name="Nowrousian M."/>
        </authorList>
    </citation>
    <scope>NUCLEOTIDE SEQUENCE [LARGE SCALE GENOMIC DNA]</scope>
    <source>
        <strain evidence="2">CBS 100304</strain>
        <tissue evidence="1">Vegetative mycelium</tissue>
    </source>
</reference>
<proteinExistence type="predicted"/>
<gene>
    <name evidence="1" type="ORF">PCON_06875</name>
</gene>
<keyword evidence="2" id="KW-1185">Reference proteome</keyword>
<evidence type="ECO:0000313" key="2">
    <source>
        <dbReference type="Proteomes" id="UP000018144"/>
    </source>
</evidence>
<sequence length="66" mass="7542">MTDEASRNETGYIWLFEEFCPRVERIIFKFTVMSKLKATRASLAFKVRQGPTQASRTTEPIGVRSG</sequence>
<dbReference type="Proteomes" id="UP000018144">
    <property type="component" value="Unassembled WGS sequence"/>
</dbReference>
<protein>
    <submittedName>
        <fullName evidence="1">Uncharacterized protein</fullName>
    </submittedName>
</protein>
<evidence type="ECO:0000313" key="1">
    <source>
        <dbReference type="EMBL" id="CCX07286.1"/>
    </source>
</evidence>
<name>U4KZ30_PYROM</name>
<organism evidence="1 2">
    <name type="scientific">Pyronema omphalodes (strain CBS 100304)</name>
    <name type="common">Pyronema confluens</name>
    <dbReference type="NCBI Taxonomy" id="1076935"/>
    <lineage>
        <taxon>Eukaryota</taxon>
        <taxon>Fungi</taxon>
        <taxon>Dikarya</taxon>
        <taxon>Ascomycota</taxon>
        <taxon>Pezizomycotina</taxon>
        <taxon>Pezizomycetes</taxon>
        <taxon>Pezizales</taxon>
        <taxon>Pyronemataceae</taxon>
        <taxon>Pyronema</taxon>
    </lineage>
</organism>